<dbReference type="Proteomes" id="UP000250321">
    <property type="component" value="Unassembled WGS sequence"/>
</dbReference>
<organism evidence="1 2">
    <name type="scientific">Prunus yedoensis var. nudiflora</name>
    <dbReference type="NCBI Taxonomy" id="2094558"/>
    <lineage>
        <taxon>Eukaryota</taxon>
        <taxon>Viridiplantae</taxon>
        <taxon>Streptophyta</taxon>
        <taxon>Embryophyta</taxon>
        <taxon>Tracheophyta</taxon>
        <taxon>Spermatophyta</taxon>
        <taxon>Magnoliopsida</taxon>
        <taxon>eudicotyledons</taxon>
        <taxon>Gunneridae</taxon>
        <taxon>Pentapetalae</taxon>
        <taxon>rosids</taxon>
        <taxon>fabids</taxon>
        <taxon>Rosales</taxon>
        <taxon>Rosaceae</taxon>
        <taxon>Amygdaloideae</taxon>
        <taxon>Amygdaleae</taxon>
        <taxon>Prunus</taxon>
    </lineage>
</organism>
<name>A0A314US89_PRUYE</name>
<proteinExistence type="predicted"/>
<reference evidence="1 2" key="1">
    <citation type="submission" date="2018-02" db="EMBL/GenBank/DDBJ databases">
        <title>Draft genome of wild Prunus yedoensis var. nudiflora.</title>
        <authorList>
            <person name="Baek S."/>
            <person name="Kim J.-H."/>
            <person name="Choi K."/>
            <person name="Kim G.-B."/>
            <person name="Cho A."/>
            <person name="Jang H."/>
            <person name="Shin C.-H."/>
            <person name="Yu H.-J."/>
            <person name="Mun J.-H."/>
        </authorList>
    </citation>
    <scope>NUCLEOTIDE SEQUENCE [LARGE SCALE GENOMIC DNA]</scope>
    <source>
        <strain evidence="2">cv. Jeju island</strain>
        <tissue evidence="1">Leaf</tissue>
    </source>
</reference>
<accession>A0A314US89</accession>
<dbReference type="AlphaFoldDB" id="A0A314US89"/>
<keyword evidence="2" id="KW-1185">Reference proteome</keyword>
<comment type="caution">
    <text evidence="1">The sequence shown here is derived from an EMBL/GenBank/DDBJ whole genome shotgun (WGS) entry which is preliminary data.</text>
</comment>
<gene>
    <name evidence="1" type="ORF">Pyn_22917</name>
</gene>
<protein>
    <submittedName>
        <fullName evidence="1">Uncharacterized protein</fullName>
    </submittedName>
</protein>
<dbReference type="EMBL" id="PJQY01003090">
    <property type="protein sequence ID" value="PQM40317.1"/>
    <property type="molecule type" value="Genomic_DNA"/>
</dbReference>
<sequence>MSRLSVSIITLSRHHSFTKVARHDLLYHLPKITDPNSRRSWPILAGIVQQSWPAANPISQRLSDAVMTLSRHRLFKKVARHHLLYHLPPIIPDPNSQSSWPILDGTVQ</sequence>
<evidence type="ECO:0000313" key="2">
    <source>
        <dbReference type="Proteomes" id="UP000250321"/>
    </source>
</evidence>
<evidence type="ECO:0000313" key="1">
    <source>
        <dbReference type="EMBL" id="PQM40317.1"/>
    </source>
</evidence>